<evidence type="ECO:0000313" key="2">
    <source>
        <dbReference type="EMBL" id="EET89990.1"/>
    </source>
</evidence>
<dbReference type="PROSITE" id="PS51379">
    <property type="entry name" value="4FE4S_FER_2"/>
    <property type="match status" value="2"/>
</dbReference>
<feature type="domain" description="4Fe-4S ferredoxin-type" evidence="1">
    <location>
        <begin position="80"/>
        <end position="109"/>
    </location>
</feature>
<accession>C7DH88</accession>
<dbReference type="AlphaFoldDB" id="C7DH88"/>
<reference evidence="2 3" key="1">
    <citation type="journal article" date="2009" name="Genome Biol.">
        <title>Community-wide analysis of microbial genome sequence signatures.</title>
        <authorList>
            <person name="Dick G.J."/>
            <person name="Andersson A.F."/>
            <person name="Baker B.J."/>
            <person name="Simmons S.L."/>
            <person name="Thomas B.C."/>
            <person name="Yelton A.P."/>
            <person name="Banfield J.F."/>
        </authorList>
    </citation>
    <scope>NUCLEOTIDE SEQUENCE [LARGE SCALE GENOMIC DNA]</scope>
    <source>
        <strain evidence="2">ARMAN-2</strain>
    </source>
</reference>
<feature type="domain" description="4Fe-4S ferredoxin-type" evidence="1">
    <location>
        <begin position="1"/>
        <end position="30"/>
    </location>
</feature>
<organism evidence="2 3">
    <name type="scientific">Candidatus Micrarchaeum acidiphilum ARMAN-2</name>
    <dbReference type="NCBI Taxonomy" id="425595"/>
    <lineage>
        <taxon>Archaea</taxon>
        <taxon>Candidatus Micrarchaeota</taxon>
        <taxon>Candidatus Micrarchaeia</taxon>
        <taxon>Candidatus Micrarchaeales</taxon>
        <taxon>Candidatus Micrarchaeaceae</taxon>
        <taxon>Candidatus Micrarchaeum</taxon>
    </lineage>
</organism>
<dbReference type="InterPro" id="IPR017896">
    <property type="entry name" value="4Fe4S_Fe-S-bd"/>
</dbReference>
<proteinExistence type="predicted"/>
<dbReference type="SUPFAM" id="SSF54862">
    <property type="entry name" value="4Fe-4S ferredoxins"/>
    <property type="match status" value="1"/>
</dbReference>
<dbReference type="Gene3D" id="3.30.70.20">
    <property type="match status" value="1"/>
</dbReference>
<dbReference type="EMBL" id="GG697240">
    <property type="protein sequence ID" value="EET89990.1"/>
    <property type="molecule type" value="Genomic_DNA"/>
</dbReference>
<name>C7DH88_MICA2</name>
<sequence length="119" mass="13004">MKVYVEKPKCTGCQHCKDVCPVSVFELRDRTKQDEVNADVAPPEMQWKGQSDPAVVQKWGQVQDGHKHFADTNDGTSGGISVAVNGSACILCQACLIQCEGECIVIDDEAGNTYHSIYQ</sequence>
<dbReference type="PROSITE" id="PS00198">
    <property type="entry name" value="4FE4S_FER_1"/>
    <property type="match status" value="2"/>
</dbReference>
<keyword evidence="3" id="KW-1185">Reference proteome</keyword>
<evidence type="ECO:0000259" key="1">
    <source>
        <dbReference type="PROSITE" id="PS51379"/>
    </source>
</evidence>
<reference evidence="2 3" key="2">
    <citation type="journal article" date="2010" name="Proc. Natl. Acad. Sci. U.S.A.">
        <title>Enigmatic, ultrasmall, uncultivated Archaea.</title>
        <authorList>
            <person name="Baker B.J."/>
            <person name="Comolli L.R."/>
            <person name="Dick G.J."/>
            <person name="Hauser L.J."/>
            <person name="Hyatt D."/>
            <person name="Dill B.D."/>
            <person name="Land M.L."/>
            <person name="Verberkmoes N.C."/>
            <person name="Hettich R.L."/>
            <person name="Banfield J.F."/>
        </authorList>
    </citation>
    <scope>NUCLEOTIDE SEQUENCE [LARGE SCALE GENOMIC DNA]</scope>
    <source>
        <strain evidence="2">ARMAN-2</strain>
    </source>
</reference>
<evidence type="ECO:0000313" key="3">
    <source>
        <dbReference type="Proteomes" id="UP000332487"/>
    </source>
</evidence>
<dbReference type="GO" id="GO:0016491">
    <property type="term" value="F:oxidoreductase activity"/>
    <property type="evidence" value="ECO:0007669"/>
    <property type="project" value="UniProtKB-ARBA"/>
</dbReference>
<protein>
    <submittedName>
        <fullName evidence="2">4Fe-4S ferredoxin iron-sulfur binding domain protein</fullName>
    </submittedName>
</protein>
<dbReference type="Proteomes" id="UP000332487">
    <property type="component" value="Unassembled WGS sequence"/>
</dbReference>
<gene>
    <name evidence="2" type="ORF">UNLARM2_0434</name>
</gene>
<dbReference type="InterPro" id="IPR017900">
    <property type="entry name" value="4Fe4S_Fe_S_CS"/>
</dbReference>